<dbReference type="CDD" id="cd00293">
    <property type="entry name" value="USP-like"/>
    <property type="match status" value="1"/>
</dbReference>
<comment type="similarity">
    <text evidence="1">Belongs to the universal stress protein A family.</text>
</comment>
<evidence type="ECO:0000259" key="2">
    <source>
        <dbReference type="Pfam" id="PF00582"/>
    </source>
</evidence>
<proteinExistence type="inferred from homology"/>
<dbReference type="Proteomes" id="UP001500751">
    <property type="component" value="Unassembled WGS sequence"/>
</dbReference>
<organism evidence="3 4">
    <name type="scientific">Catenulispora yoronensis</name>
    <dbReference type="NCBI Taxonomy" id="450799"/>
    <lineage>
        <taxon>Bacteria</taxon>
        <taxon>Bacillati</taxon>
        <taxon>Actinomycetota</taxon>
        <taxon>Actinomycetes</taxon>
        <taxon>Catenulisporales</taxon>
        <taxon>Catenulisporaceae</taxon>
        <taxon>Catenulispora</taxon>
    </lineage>
</organism>
<dbReference type="InterPro" id="IPR014729">
    <property type="entry name" value="Rossmann-like_a/b/a_fold"/>
</dbReference>
<dbReference type="InterPro" id="IPR006015">
    <property type="entry name" value="Universal_stress_UspA"/>
</dbReference>
<dbReference type="Pfam" id="PF00582">
    <property type="entry name" value="Usp"/>
    <property type="match status" value="1"/>
</dbReference>
<dbReference type="PANTHER" id="PTHR31964">
    <property type="entry name" value="ADENINE NUCLEOTIDE ALPHA HYDROLASES-LIKE SUPERFAMILY PROTEIN"/>
    <property type="match status" value="1"/>
</dbReference>
<keyword evidence="4" id="KW-1185">Reference proteome</keyword>
<dbReference type="PANTHER" id="PTHR31964:SF113">
    <property type="entry name" value="USPA DOMAIN-CONTAINING PROTEIN"/>
    <property type="match status" value="1"/>
</dbReference>
<comment type="caution">
    <text evidence="3">The sequence shown here is derived from an EMBL/GenBank/DDBJ whole genome shotgun (WGS) entry which is preliminary data.</text>
</comment>
<gene>
    <name evidence="3" type="ORF">GCM10009839_69120</name>
</gene>
<sequence>MTDQTSSEAPRIVVGIDGSQGSKTALAWAVAEARLAGTTVEAVTAWQDPIRTGYGFAYGWSAASMDDGGMRIAAEKTLDATITEVSAMQDHPVEVHARVVQGHPAEALLASAATARLLVVGTRGHSAFAGMLLGSVSQHCTQHAPCPVVVVPPTSDQTAPHASSLDDAWSQS</sequence>
<dbReference type="Gene3D" id="3.40.50.620">
    <property type="entry name" value="HUPs"/>
    <property type="match status" value="1"/>
</dbReference>
<dbReference type="PRINTS" id="PR01438">
    <property type="entry name" value="UNVRSLSTRESS"/>
</dbReference>
<evidence type="ECO:0000313" key="3">
    <source>
        <dbReference type="EMBL" id="GAA2052052.1"/>
    </source>
</evidence>
<reference evidence="3 4" key="1">
    <citation type="journal article" date="2019" name="Int. J. Syst. Evol. Microbiol.">
        <title>The Global Catalogue of Microorganisms (GCM) 10K type strain sequencing project: providing services to taxonomists for standard genome sequencing and annotation.</title>
        <authorList>
            <consortium name="The Broad Institute Genomics Platform"/>
            <consortium name="The Broad Institute Genome Sequencing Center for Infectious Disease"/>
            <person name="Wu L."/>
            <person name="Ma J."/>
        </authorList>
    </citation>
    <scope>NUCLEOTIDE SEQUENCE [LARGE SCALE GENOMIC DNA]</scope>
    <source>
        <strain evidence="3 4">JCM 16014</strain>
    </source>
</reference>
<name>A0ABN2V567_9ACTN</name>
<accession>A0ABN2V567</accession>
<dbReference type="RefSeq" id="WP_344669905.1">
    <property type="nucleotide sequence ID" value="NZ_BAAAQN010000053.1"/>
</dbReference>
<evidence type="ECO:0000256" key="1">
    <source>
        <dbReference type="ARBA" id="ARBA00008791"/>
    </source>
</evidence>
<feature type="domain" description="UspA" evidence="2">
    <location>
        <begin position="11"/>
        <end position="152"/>
    </location>
</feature>
<evidence type="ECO:0000313" key="4">
    <source>
        <dbReference type="Proteomes" id="UP001500751"/>
    </source>
</evidence>
<dbReference type="InterPro" id="IPR006016">
    <property type="entry name" value="UspA"/>
</dbReference>
<dbReference type="EMBL" id="BAAAQN010000053">
    <property type="protein sequence ID" value="GAA2052052.1"/>
    <property type="molecule type" value="Genomic_DNA"/>
</dbReference>
<protein>
    <submittedName>
        <fullName evidence="3">Universal stress protein</fullName>
    </submittedName>
</protein>
<dbReference type="SUPFAM" id="SSF52402">
    <property type="entry name" value="Adenine nucleotide alpha hydrolases-like"/>
    <property type="match status" value="1"/>
</dbReference>